<sequence length="987" mass="106670">MAAMDQQLSDELGDSLLTDFLDEANQLLVKLNEDLLTLDEWVASRQAGQPSSFDSELMTSMFRSAHSLKGLSAMLGLPHINQLTHRVENVFDAARKSELQLDSSNVQVIFSAIDSLEAMIDMLKNTGNDEVDASEVMTRIENVLVEAGCHREAKSQQDAEAALAAITAEVTLLQAPSEPSTLQEDEGIFAGIEDEQEVPSRYLAIFIDEADLSLDSLTETLVSDEQLAGDSATESLLITAHRIKGSAASLGLHRAAKLSHLMEDLLQDLHNSGCRLKPSMVDALLKSTDALRGYVASLKAGVPKYPQFAAAARDLCSSRELCASIADTKMPTSSAQESPASTAAPAIASLDHLTEASFVASLRQQFPTAENILVGQVRFDASQPLVGLKASLVYEKLCRAGQSLYNNPPGCDLENLDDLEYFDFAISTTVPLETLRTQLLISGVSEVLLDLIADQPPVAAAPMVTLSSLAPVARTASAEPKAAAAKLVDDDLPVSNDHPEAAVSDASAKSKAAERDTSNRPNETLRVDIERLDQLMNLAGQLVINKARFTQIGEGIRETLPAKGTLQMLGNASMLIDRLCGDGESNSHLDEWDLDQAKSHVRRVRADLQIIQRELSRLSKLRNRVNELFEAVHQLDRVADGIQKSVMDTRMVPIGPLFSRFKRVVRDVTRINGKDIRLDIRGEKTELDKRMIDELGDPLIHMVRNSADHGVETSADRVAAGKSAQGCITLDAFHRGNSIVIQVIDDGKGLDSQRILKKAIERGLVSEADAERMTSHQIYQLIWEPGFSTAEKVTEISGRGMGMDIVRSKIEGLSGTVEVDSTPGQGATFTIKLPLTLAILPSLMAAVDGDVFSLPIESIVEIVSVPRRQLSTVHGMLTASIRGRIVSVVNLKDIFTWRQNSSRSTALETTDSTLVVLGHDGCEIGLVVDSVLGEDDVVIKSLAENYRNVRGIAGASILGDGRVSLILDIPTLIEMASGLAELPAAVV</sequence>
<evidence type="ECO:0000313" key="18">
    <source>
        <dbReference type="EMBL" id="ADB17977.1"/>
    </source>
</evidence>
<evidence type="ECO:0000256" key="12">
    <source>
        <dbReference type="PROSITE-ProRule" id="PRU00110"/>
    </source>
</evidence>
<gene>
    <name evidence="18" type="ordered locus">Psta_3313</name>
</gene>
<dbReference type="GO" id="GO:0005524">
    <property type="term" value="F:ATP binding"/>
    <property type="evidence" value="ECO:0007669"/>
    <property type="project" value="UniProtKB-KW"/>
</dbReference>
<dbReference type="CDD" id="cd16916">
    <property type="entry name" value="HATPase_CheA-like"/>
    <property type="match status" value="1"/>
</dbReference>
<feature type="compositionally biased region" description="Basic and acidic residues" evidence="14">
    <location>
        <begin position="511"/>
        <end position="525"/>
    </location>
</feature>
<dbReference type="CDD" id="cd00731">
    <property type="entry name" value="CheA_reg"/>
    <property type="match status" value="1"/>
</dbReference>
<dbReference type="InterPro" id="IPR003594">
    <property type="entry name" value="HATPase_dom"/>
</dbReference>
<dbReference type="OrthoDB" id="9803176at2"/>
<dbReference type="FunFam" id="3.30.565.10:FF:000016">
    <property type="entry name" value="Chemotaxis protein CheA, putative"/>
    <property type="match status" value="1"/>
</dbReference>
<feature type="modified residue" description="Phosphohistidine" evidence="12">
    <location>
        <position position="241"/>
    </location>
</feature>
<dbReference type="CDD" id="cd00088">
    <property type="entry name" value="HPT"/>
    <property type="match status" value="2"/>
</dbReference>
<evidence type="ECO:0000313" key="19">
    <source>
        <dbReference type="Proteomes" id="UP000001887"/>
    </source>
</evidence>
<dbReference type="GO" id="GO:0000155">
    <property type="term" value="F:phosphorelay sensor kinase activity"/>
    <property type="evidence" value="ECO:0007669"/>
    <property type="project" value="InterPro"/>
</dbReference>
<proteinExistence type="predicted"/>
<comment type="catalytic activity">
    <reaction evidence="1">
        <text>ATP + protein L-histidine = ADP + protein N-phospho-L-histidine.</text>
        <dbReference type="EC" id="2.7.13.3"/>
    </reaction>
</comment>
<evidence type="ECO:0000256" key="2">
    <source>
        <dbReference type="ARBA" id="ARBA00012438"/>
    </source>
</evidence>
<dbReference type="eggNOG" id="COG2198">
    <property type="taxonomic scope" value="Bacteria"/>
</dbReference>
<dbReference type="eggNOG" id="COG0643">
    <property type="taxonomic scope" value="Bacteria"/>
</dbReference>
<feature type="domain" description="Histidine kinase" evidence="15">
    <location>
        <begin position="623"/>
        <end position="837"/>
    </location>
</feature>
<keyword evidence="19" id="KW-1185">Reference proteome</keyword>
<dbReference type="SUPFAM" id="SSF47384">
    <property type="entry name" value="Homodimeric domain of signal transducing histidine kinase"/>
    <property type="match status" value="1"/>
</dbReference>
<evidence type="ECO:0000259" key="17">
    <source>
        <dbReference type="PROSITE" id="PS50894"/>
    </source>
</evidence>
<keyword evidence="7" id="KW-0547">Nucleotide-binding</keyword>
<dbReference type="InterPro" id="IPR036061">
    <property type="entry name" value="CheW-like_dom_sf"/>
</dbReference>
<evidence type="ECO:0000256" key="4">
    <source>
        <dbReference type="ARBA" id="ARBA00022500"/>
    </source>
</evidence>
<keyword evidence="8 18" id="KW-0418">Kinase</keyword>
<keyword evidence="10" id="KW-0902">Two-component regulatory system</keyword>
<evidence type="ECO:0000259" key="15">
    <source>
        <dbReference type="PROSITE" id="PS50109"/>
    </source>
</evidence>
<dbReference type="Pfam" id="PF01627">
    <property type="entry name" value="Hpt"/>
    <property type="match status" value="2"/>
</dbReference>
<dbReference type="HOGENOM" id="CLU_000650_3_2_0"/>
<keyword evidence="9" id="KW-0067">ATP-binding</keyword>
<evidence type="ECO:0000256" key="1">
    <source>
        <dbReference type="ARBA" id="ARBA00000085"/>
    </source>
</evidence>
<dbReference type="PANTHER" id="PTHR43395">
    <property type="entry name" value="SENSOR HISTIDINE KINASE CHEA"/>
    <property type="match status" value="1"/>
</dbReference>
<dbReference type="PRINTS" id="PR00344">
    <property type="entry name" value="BCTRLSENSOR"/>
</dbReference>
<dbReference type="InterPro" id="IPR004358">
    <property type="entry name" value="Sig_transdc_His_kin-like_C"/>
</dbReference>
<evidence type="ECO:0000259" key="16">
    <source>
        <dbReference type="PROSITE" id="PS50851"/>
    </source>
</evidence>
<feature type="domain" description="CheW-like" evidence="16">
    <location>
        <begin position="839"/>
        <end position="978"/>
    </location>
</feature>
<evidence type="ECO:0000256" key="13">
    <source>
        <dbReference type="SAM" id="Coils"/>
    </source>
</evidence>
<dbReference type="GO" id="GO:0006935">
    <property type="term" value="P:chemotaxis"/>
    <property type="evidence" value="ECO:0007669"/>
    <property type="project" value="UniProtKB-KW"/>
</dbReference>
<dbReference type="SMART" id="SM00260">
    <property type="entry name" value="CheW"/>
    <property type="match status" value="1"/>
</dbReference>
<dbReference type="SUPFAM" id="SSF55874">
    <property type="entry name" value="ATPase domain of HSP90 chaperone/DNA topoisomerase II/histidine kinase"/>
    <property type="match status" value="1"/>
</dbReference>
<dbReference type="InterPro" id="IPR051315">
    <property type="entry name" value="Bact_Chemotaxis_CheA"/>
</dbReference>
<dbReference type="InterPro" id="IPR036641">
    <property type="entry name" value="HPT_dom_sf"/>
</dbReference>
<dbReference type="EC" id="2.7.13.3" evidence="2"/>
<dbReference type="InterPro" id="IPR036890">
    <property type="entry name" value="HATPase_C_sf"/>
</dbReference>
<dbReference type="InterPro" id="IPR005467">
    <property type="entry name" value="His_kinase_dom"/>
</dbReference>
<dbReference type="EMBL" id="CP001848">
    <property type="protein sequence ID" value="ADB17977.1"/>
    <property type="molecule type" value="Genomic_DNA"/>
</dbReference>
<keyword evidence="5 12" id="KW-0597">Phosphoprotein</keyword>
<evidence type="ECO:0000256" key="6">
    <source>
        <dbReference type="ARBA" id="ARBA00022679"/>
    </source>
</evidence>
<dbReference type="InterPro" id="IPR004105">
    <property type="entry name" value="CheA-like_dim"/>
</dbReference>
<dbReference type="SUPFAM" id="SSF47226">
    <property type="entry name" value="Histidine-containing phosphotransfer domain, HPT domain"/>
    <property type="match status" value="2"/>
</dbReference>
<dbReference type="PANTHER" id="PTHR43395:SF10">
    <property type="entry name" value="CHEMOTAXIS PROTEIN CHEA"/>
    <property type="match status" value="1"/>
</dbReference>
<reference evidence="18 19" key="1">
    <citation type="journal article" date="2009" name="Stand. Genomic Sci.">
        <title>Complete genome sequence of Pirellula staleyi type strain (ATCC 27377).</title>
        <authorList>
            <person name="Clum A."/>
            <person name="Tindall B.J."/>
            <person name="Sikorski J."/>
            <person name="Ivanova N."/>
            <person name="Mavrommatis K."/>
            <person name="Lucas S."/>
            <person name="Glavina del Rio T."/>
            <person name="Nolan M."/>
            <person name="Chen F."/>
            <person name="Tice H."/>
            <person name="Pitluck S."/>
            <person name="Cheng J.F."/>
            <person name="Chertkov O."/>
            <person name="Brettin T."/>
            <person name="Han C."/>
            <person name="Detter J.C."/>
            <person name="Kuske C."/>
            <person name="Bruce D."/>
            <person name="Goodwin L."/>
            <person name="Ovchinikova G."/>
            <person name="Pati A."/>
            <person name="Mikhailova N."/>
            <person name="Chen A."/>
            <person name="Palaniappan K."/>
            <person name="Land M."/>
            <person name="Hauser L."/>
            <person name="Chang Y.J."/>
            <person name="Jeffries C.D."/>
            <person name="Chain P."/>
            <person name="Rohde M."/>
            <person name="Goker M."/>
            <person name="Bristow J."/>
            <person name="Eisen J.A."/>
            <person name="Markowitz V."/>
            <person name="Hugenholtz P."/>
            <person name="Kyrpides N.C."/>
            <person name="Klenk H.P."/>
            <person name="Lapidus A."/>
        </authorList>
    </citation>
    <scope>NUCLEOTIDE SEQUENCE [LARGE SCALE GENOMIC DNA]</scope>
    <source>
        <strain evidence="19">ATCC 27377 / DSM 6068 / ICPB 4128</strain>
    </source>
</reference>
<dbReference type="PROSITE" id="PS50109">
    <property type="entry name" value="HIS_KIN"/>
    <property type="match status" value="1"/>
</dbReference>
<keyword evidence="4" id="KW-0145">Chemotaxis</keyword>
<keyword evidence="6" id="KW-0808">Transferase</keyword>
<name>D2QXD7_PIRSD</name>
<evidence type="ECO:0000256" key="8">
    <source>
        <dbReference type="ARBA" id="ARBA00022777"/>
    </source>
</evidence>
<dbReference type="PROSITE" id="PS50851">
    <property type="entry name" value="CHEW"/>
    <property type="match status" value="1"/>
</dbReference>
<dbReference type="Pfam" id="PF02895">
    <property type="entry name" value="H-kinase_dim"/>
    <property type="match status" value="1"/>
</dbReference>
<comment type="function">
    <text evidence="11">Involved in the transmission of sensory signals from the chemoreceptors to the flagellar motors. CheA is autophosphorylated; it can transfer its phosphate group to either CheB or CheY.</text>
</comment>
<evidence type="ECO:0000256" key="5">
    <source>
        <dbReference type="ARBA" id="ARBA00022553"/>
    </source>
</evidence>
<dbReference type="SMART" id="SM00387">
    <property type="entry name" value="HATPase_c"/>
    <property type="match status" value="1"/>
</dbReference>
<dbReference type="InterPro" id="IPR008207">
    <property type="entry name" value="Sig_transdc_His_kin_Hpt_dom"/>
</dbReference>
<dbReference type="InterPro" id="IPR037006">
    <property type="entry name" value="CheA-like_homodim_sf"/>
</dbReference>
<evidence type="ECO:0000256" key="7">
    <source>
        <dbReference type="ARBA" id="ARBA00022741"/>
    </source>
</evidence>
<feature type="domain" description="HPt" evidence="17">
    <location>
        <begin position="195"/>
        <end position="298"/>
    </location>
</feature>
<feature type="region of interest" description="Disordered" evidence="14">
    <location>
        <begin position="489"/>
        <end position="525"/>
    </location>
</feature>
<evidence type="ECO:0000256" key="10">
    <source>
        <dbReference type="ARBA" id="ARBA00023012"/>
    </source>
</evidence>
<dbReference type="SMART" id="SM00073">
    <property type="entry name" value="HPT"/>
    <property type="match status" value="2"/>
</dbReference>
<dbReference type="InterPro" id="IPR036097">
    <property type="entry name" value="HisK_dim/P_sf"/>
</dbReference>
<dbReference type="Proteomes" id="UP000001887">
    <property type="component" value="Chromosome"/>
</dbReference>
<dbReference type="Gene3D" id="1.10.287.560">
    <property type="entry name" value="Histidine kinase CheA-like, homodimeric domain"/>
    <property type="match status" value="1"/>
</dbReference>
<evidence type="ECO:0000256" key="3">
    <source>
        <dbReference type="ARBA" id="ARBA00021495"/>
    </source>
</evidence>
<accession>D2QXD7</accession>
<protein>
    <recommendedName>
        <fullName evidence="3">Chemotaxis protein CheA</fullName>
        <ecNumber evidence="2">2.7.13.3</ecNumber>
    </recommendedName>
</protein>
<feature type="compositionally biased region" description="Low complexity" evidence="14">
    <location>
        <begin position="501"/>
        <end position="510"/>
    </location>
</feature>
<evidence type="ECO:0000256" key="11">
    <source>
        <dbReference type="ARBA" id="ARBA00035100"/>
    </source>
</evidence>
<dbReference type="SUPFAM" id="SSF50341">
    <property type="entry name" value="CheW-like"/>
    <property type="match status" value="1"/>
</dbReference>
<dbReference type="STRING" id="530564.Psta_3313"/>
<feature type="domain" description="HPt" evidence="17">
    <location>
        <begin position="9"/>
        <end position="123"/>
    </location>
</feature>
<dbReference type="PROSITE" id="PS50894">
    <property type="entry name" value="HPT"/>
    <property type="match status" value="2"/>
</dbReference>
<feature type="coiled-coil region" evidence="13">
    <location>
        <begin position="594"/>
        <end position="638"/>
    </location>
</feature>
<dbReference type="Gene3D" id="2.30.30.40">
    <property type="entry name" value="SH3 Domains"/>
    <property type="match status" value="1"/>
</dbReference>
<dbReference type="InterPro" id="IPR002545">
    <property type="entry name" value="CheW-lke_dom"/>
</dbReference>
<dbReference type="GO" id="GO:0005737">
    <property type="term" value="C:cytoplasm"/>
    <property type="evidence" value="ECO:0007669"/>
    <property type="project" value="InterPro"/>
</dbReference>
<organism evidence="18 19">
    <name type="scientific">Pirellula staleyi (strain ATCC 27377 / DSM 6068 / ICPB 4128)</name>
    <name type="common">Pirella staleyi</name>
    <dbReference type="NCBI Taxonomy" id="530564"/>
    <lineage>
        <taxon>Bacteria</taxon>
        <taxon>Pseudomonadati</taxon>
        <taxon>Planctomycetota</taxon>
        <taxon>Planctomycetia</taxon>
        <taxon>Pirellulales</taxon>
        <taxon>Pirellulaceae</taxon>
        <taxon>Pirellula</taxon>
    </lineage>
</organism>
<feature type="modified residue" description="Phosphohistidine" evidence="12">
    <location>
        <position position="66"/>
    </location>
</feature>
<dbReference type="AlphaFoldDB" id="D2QXD7"/>
<dbReference type="SMART" id="SM01231">
    <property type="entry name" value="H-kinase_dim"/>
    <property type="match status" value="1"/>
</dbReference>
<evidence type="ECO:0000256" key="9">
    <source>
        <dbReference type="ARBA" id="ARBA00022840"/>
    </source>
</evidence>
<dbReference type="Gene3D" id="3.30.565.10">
    <property type="entry name" value="Histidine kinase-like ATPase, C-terminal domain"/>
    <property type="match status" value="1"/>
</dbReference>
<dbReference type="Pfam" id="PF02518">
    <property type="entry name" value="HATPase_c"/>
    <property type="match status" value="1"/>
</dbReference>
<dbReference type="Pfam" id="PF01584">
    <property type="entry name" value="CheW"/>
    <property type="match status" value="1"/>
</dbReference>
<dbReference type="KEGG" id="psl:Psta_3313"/>
<keyword evidence="13" id="KW-0175">Coiled coil</keyword>
<evidence type="ECO:0000256" key="14">
    <source>
        <dbReference type="SAM" id="MobiDB-lite"/>
    </source>
</evidence>
<dbReference type="Gene3D" id="1.20.120.160">
    <property type="entry name" value="HPT domain"/>
    <property type="match status" value="2"/>
</dbReference>